<evidence type="ECO:0000313" key="2">
    <source>
        <dbReference type="Proteomes" id="UP000054516"/>
    </source>
</evidence>
<sequence length="49" mass="5361">MSNGVFGAGGDYLEWETNQRPSAEANFLTNERSSWTLLGELRMSPIGLG</sequence>
<dbReference type="EMBL" id="DF977446">
    <property type="protein sequence ID" value="GAW25049.1"/>
    <property type="molecule type" value="Genomic_DNA"/>
</dbReference>
<dbReference type="AlphaFoldDB" id="A0A1S8A4T6"/>
<keyword evidence="2" id="KW-1185">Reference proteome</keyword>
<proteinExistence type="predicted"/>
<protein>
    <submittedName>
        <fullName evidence="1">Uncharacterized protein</fullName>
    </submittedName>
</protein>
<reference evidence="1" key="1">
    <citation type="submission" date="2016-03" db="EMBL/GenBank/DDBJ databases">
        <title>Draft genome sequence of Rosellinia necatrix.</title>
        <authorList>
            <person name="Kanematsu S."/>
        </authorList>
    </citation>
    <scope>NUCLEOTIDE SEQUENCE [LARGE SCALE GENOMIC DNA]</scope>
    <source>
        <strain evidence="1">W97</strain>
    </source>
</reference>
<evidence type="ECO:0000313" key="1">
    <source>
        <dbReference type="EMBL" id="GAW25049.1"/>
    </source>
</evidence>
<organism evidence="1">
    <name type="scientific">Rosellinia necatrix</name>
    <name type="common">White root-rot fungus</name>
    <dbReference type="NCBI Taxonomy" id="77044"/>
    <lineage>
        <taxon>Eukaryota</taxon>
        <taxon>Fungi</taxon>
        <taxon>Dikarya</taxon>
        <taxon>Ascomycota</taxon>
        <taxon>Pezizomycotina</taxon>
        <taxon>Sordariomycetes</taxon>
        <taxon>Xylariomycetidae</taxon>
        <taxon>Xylariales</taxon>
        <taxon>Xylariaceae</taxon>
        <taxon>Rosellinia</taxon>
    </lineage>
</organism>
<name>A0A1S8A4T6_ROSNE</name>
<accession>A0A1S8A4T6</accession>
<dbReference type="Proteomes" id="UP000054516">
    <property type="component" value="Unassembled WGS sequence"/>
</dbReference>
<gene>
    <name evidence="1" type="ORF">SAMD00023353_0102250</name>
</gene>